<evidence type="ECO:0000313" key="1">
    <source>
        <dbReference type="EMBL" id="KIJ97604.1"/>
    </source>
</evidence>
<dbReference type="AlphaFoldDB" id="A0A0C9WLW7"/>
<keyword evidence="2" id="KW-1185">Reference proteome</keyword>
<dbReference type="HOGENOM" id="CLU_1464640_0_0_1"/>
<proteinExistence type="predicted"/>
<reference evidence="2" key="2">
    <citation type="submission" date="2015-01" db="EMBL/GenBank/DDBJ databases">
        <title>Evolutionary Origins and Diversification of the Mycorrhizal Mutualists.</title>
        <authorList>
            <consortium name="DOE Joint Genome Institute"/>
            <consortium name="Mycorrhizal Genomics Consortium"/>
            <person name="Kohler A."/>
            <person name="Kuo A."/>
            <person name="Nagy L.G."/>
            <person name="Floudas D."/>
            <person name="Copeland A."/>
            <person name="Barry K.W."/>
            <person name="Cichocki N."/>
            <person name="Veneault-Fourrey C."/>
            <person name="LaButti K."/>
            <person name="Lindquist E.A."/>
            <person name="Lipzen A."/>
            <person name="Lundell T."/>
            <person name="Morin E."/>
            <person name="Murat C."/>
            <person name="Riley R."/>
            <person name="Ohm R."/>
            <person name="Sun H."/>
            <person name="Tunlid A."/>
            <person name="Henrissat B."/>
            <person name="Grigoriev I.V."/>
            <person name="Hibbett D.S."/>
            <person name="Martin F."/>
        </authorList>
    </citation>
    <scope>NUCLEOTIDE SEQUENCE [LARGE SCALE GENOMIC DNA]</scope>
    <source>
        <strain evidence="2">LaAM-08-1</strain>
    </source>
</reference>
<feature type="non-terminal residue" evidence="1">
    <location>
        <position position="185"/>
    </location>
</feature>
<evidence type="ECO:0000313" key="2">
    <source>
        <dbReference type="Proteomes" id="UP000054477"/>
    </source>
</evidence>
<dbReference type="Proteomes" id="UP000054477">
    <property type="component" value="Unassembled WGS sequence"/>
</dbReference>
<name>A0A0C9WLW7_9AGAR</name>
<reference evidence="1 2" key="1">
    <citation type="submission" date="2014-04" db="EMBL/GenBank/DDBJ databases">
        <authorList>
            <consortium name="DOE Joint Genome Institute"/>
            <person name="Kuo A."/>
            <person name="Kohler A."/>
            <person name="Nagy L.G."/>
            <person name="Floudas D."/>
            <person name="Copeland A."/>
            <person name="Barry K.W."/>
            <person name="Cichocki N."/>
            <person name="Veneault-Fourrey C."/>
            <person name="LaButti K."/>
            <person name="Lindquist E.A."/>
            <person name="Lipzen A."/>
            <person name="Lundell T."/>
            <person name="Morin E."/>
            <person name="Murat C."/>
            <person name="Sun H."/>
            <person name="Tunlid A."/>
            <person name="Henrissat B."/>
            <person name="Grigoriev I.V."/>
            <person name="Hibbett D.S."/>
            <person name="Martin F."/>
            <person name="Nordberg H.P."/>
            <person name="Cantor M.N."/>
            <person name="Hua S.X."/>
        </authorList>
    </citation>
    <scope>NUCLEOTIDE SEQUENCE [LARGE SCALE GENOMIC DNA]</scope>
    <source>
        <strain evidence="1 2">LaAM-08-1</strain>
    </source>
</reference>
<gene>
    <name evidence="1" type="ORF">K443DRAFT_68806</name>
</gene>
<sequence length="185" mass="20631">MDTRTLCEEYLAVLAGIYGTQSIPIEAGIRRNDQLHDDPNLPGTSSSSLRELLDCLARQLVSKPSGEVLALFVTRCAGVDAGPLFFVAGNRNVEEKTQSHLTFIINSLKDIREKREQGVIGSRQGSRRLQDALICKMLEFSWAKVRTKLLHKQVGHFIDSAGPQILNYENARPGRDFDPLRIQAI</sequence>
<protein>
    <submittedName>
        <fullName evidence="1">Uncharacterized protein</fullName>
    </submittedName>
</protein>
<accession>A0A0C9WLW7</accession>
<organism evidence="1 2">
    <name type="scientific">Laccaria amethystina LaAM-08-1</name>
    <dbReference type="NCBI Taxonomy" id="1095629"/>
    <lineage>
        <taxon>Eukaryota</taxon>
        <taxon>Fungi</taxon>
        <taxon>Dikarya</taxon>
        <taxon>Basidiomycota</taxon>
        <taxon>Agaricomycotina</taxon>
        <taxon>Agaricomycetes</taxon>
        <taxon>Agaricomycetidae</taxon>
        <taxon>Agaricales</taxon>
        <taxon>Agaricineae</taxon>
        <taxon>Hydnangiaceae</taxon>
        <taxon>Laccaria</taxon>
    </lineage>
</organism>
<dbReference type="EMBL" id="KN838689">
    <property type="protein sequence ID" value="KIJ97604.1"/>
    <property type="molecule type" value="Genomic_DNA"/>
</dbReference>